<proteinExistence type="predicted"/>
<gene>
    <name evidence="2" type="ORF">HERI1096_LOCUS10868</name>
</gene>
<evidence type="ECO:0000313" key="2">
    <source>
        <dbReference type="EMBL" id="CAE0110208.1"/>
    </source>
</evidence>
<dbReference type="EMBL" id="HBHX01019518">
    <property type="protein sequence ID" value="CAE0110208.1"/>
    <property type="molecule type" value="Transcribed_RNA"/>
</dbReference>
<feature type="region of interest" description="Disordered" evidence="1">
    <location>
        <begin position="293"/>
        <end position="318"/>
    </location>
</feature>
<sequence>MLQANETLVSFVPMHFRSAKSTAAHAKALAARHNCSTHHPRSAPSRTTHGRGERLNLVLRGEMFRVGDRNTRLTTGNMAEQWSALHSIRKYVATPLVSERGRTVLMFADVRCDARRHAEAALLLRQAGVERSRVEVLSTAHQADSWLSTLAWMRTEQLLGNDALFCRVDTIFHGIPPWPATWTPTTVLFPWHTEHELLTRHRPINDVFLLVGREVLGLTFQRAVQQLASSKTTIWHRISLHGLRDFAEGLEIRPLYAAWLTHNSNPSVEWNPLYSLTGRPMVNSTRGQWCLPHRRAPKSPSSSSPHSGIAARARLVPD</sequence>
<feature type="region of interest" description="Disordered" evidence="1">
    <location>
        <begin position="31"/>
        <end position="52"/>
    </location>
</feature>
<reference evidence="2" key="1">
    <citation type="submission" date="2021-01" db="EMBL/GenBank/DDBJ databases">
        <authorList>
            <person name="Corre E."/>
            <person name="Pelletier E."/>
            <person name="Niang G."/>
            <person name="Scheremetjew M."/>
            <person name="Finn R."/>
            <person name="Kale V."/>
            <person name="Holt S."/>
            <person name="Cochrane G."/>
            <person name="Meng A."/>
            <person name="Brown T."/>
            <person name="Cohen L."/>
        </authorList>
    </citation>
    <scope>NUCLEOTIDE SEQUENCE</scope>
    <source>
        <strain evidence="2">CCMP281</strain>
    </source>
</reference>
<protein>
    <submittedName>
        <fullName evidence="2">Uncharacterized protein</fullName>
    </submittedName>
</protein>
<organism evidence="2">
    <name type="scientific">Haptolina ericina</name>
    <dbReference type="NCBI Taxonomy" id="156174"/>
    <lineage>
        <taxon>Eukaryota</taxon>
        <taxon>Haptista</taxon>
        <taxon>Haptophyta</taxon>
        <taxon>Prymnesiophyceae</taxon>
        <taxon>Prymnesiales</taxon>
        <taxon>Prymnesiaceae</taxon>
        <taxon>Haptolina</taxon>
    </lineage>
</organism>
<evidence type="ECO:0000256" key="1">
    <source>
        <dbReference type="SAM" id="MobiDB-lite"/>
    </source>
</evidence>
<feature type="compositionally biased region" description="Low complexity" evidence="1">
    <location>
        <begin position="298"/>
        <end position="307"/>
    </location>
</feature>
<dbReference type="AlphaFoldDB" id="A0A7S3EVC9"/>
<accession>A0A7S3EVC9</accession>
<name>A0A7S3EVC9_9EUKA</name>